<dbReference type="Proteomes" id="UP000267821">
    <property type="component" value="Unassembled WGS sequence"/>
</dbReference>
<organism evidence="1 2">
    <name type="scientific">Terfezia boudieri ATCC MYA-4762</name>
    <dbReference type="NCBI Taxonomy" id="1051890"/>
    <lineage>
        <taxon>Eukaryota</taxon>
        <taxon>Fungi</taxon>
        <taxon>Dikarya</taxon>
        <taxon>Ascomycota</taxon>
        <taxon>Pezizomycotina</taxon>
        <taxon>Pezizomycetes</taxon>
        <taxon>Pezizales</taxon>
        <taxon>Pezizaceae</taxon>
        <taxon>Terfezia</taxon>
    </lineage>
</organism>
<evidence type="ECO:0000313" key="2">
    <source>
        <dbReference type="Proteomes" id="UP000267821"/>
    </source>
</evidence>
<dbReference type="InParanoid" id="A0A3N4LGP1"/>
<dbReference type="AlphaFoldDB" id="A0A3N4LGP1"/>
<accession>A0A3N4LGP1</accession>
<proteinExistence type="predicted"/>
<dbReference type="OrthoDB" id="10535369at2759"/>
<gene>
    <name evidence="1" type="ORF">L211DRAFT_869628</name>
</gene>
<dbReference type="EMBL" id="ML121555">
    <property type="protein sequence ID" value="RPB22054.1"/>
    <property type="molecule type" value="Genomic_DNA"/>
</dbReference>
<protein>
    <submittedName>
        <fullName evidence="1">Uncharacterized protein</fullName>
    </submittedName>
</protein>
<keyword evidence="2" id="KW-1185">Reference proteome</keyword>
<reference evidence="1 2" key="1">
    <citation type="journal article" date="2018" name="Nat. Ecol. Evol.">
        <title>Pezizomycetes genomes reveal the molecular basis of ectomycorrhizal truffle lifestyle.</title>
        <authorList>
            <person name="Murat C."/>
            <person name="Payen T."/>
            <person name="Noel B."/>
            <person name="Kuo A."/>
            <person name="Morin E."/>
            <person name="Chen J."/>
            <person name="Kohler A."/>
            <person name="Krizsan K."/>
            <person name="Balestrini R."/>
            <person name="Da Silva C."/>
            <person name="Montanini B."/>
            <person name="Hainaut M."/>
            <person name="Levati E."/>
            <person name="Barry K.W."/>
            <person name="Belfiori B."/>
            <person name="Cichocki N."/>
            <person name="Clum A."/>
            <person name="Dockter R.B."/>
            <person name="Fauchery L."/>
            <person name="Guy J."/>
            <person name="Iotti M."/>
            <person name="Le Tacon F."/>
            <person name="Lindquist E.A."/>
            <person name="Lipzen A."/>
            <person name="Malagnac F."/>
            <person name="Mello A."/>
            <person name="Molinier V."/>
            <person name="Miyauchi S."/>
            <person name="Poulain J."/>
            <person name="Riccioni C."/>
            <person name="Rubini A."/>
            <person name="Sitrit Y."/>
            <person name="Splivallo R."/>
            <person name="Traeger S."/>
            <person name="Wang M."/>
            <person name="Zifcakova L."/>
            <person name="Wipf D."/>
            <person name="Zambonelli A."/>
            <person name="Paolocci F."/>
            <person name="Nowrousian M."/>
            <person name="Ottonello S."/>
            <person name="Baldrian P."/>
            <person name="Spatafora J.W."/>
            <person name="Henrissat B."/>
            <person name="Nagy L.G."/>
            <person name="Aury J.M."/>
            <person name="Wincker P."/>
            <person name="Grigoriev I.V."/>
            <person name="Bonfante P."/>
            <person name="Martin F.M."/>
        </authorList>
    </citation>
    <scope>NUCLEOTIDE SEQUENCE [LARGE SCALE GENOMIC DNA]</scope>
    <source>
        <strain evidence="1 2">ATCC MYA-4762</strain>
    </source>
</reference>
<name>A0A3N4LGP1_9PEZI</name>
<sequence>MSKAPFKVSTTEFSNMKLCTILSSLIVALLTLGTQTAAHTVEEAYHAVKLLKGACSDGKAKLGAINRGSVEGGGRIIFGCLNNLNKALHLVQTRISDTEPFPPEVEVEIEAGIKTSMDCLNEILSVEIPRLLTIPEIKRESYEFLREFNTLVNQEEVSIWTDAVDVGGYVFGGISHLVGN</sequence>
<evidence type="ECO:0000313" key="1">
    <source>
        <dbReference type="EMBL" id="RPB22054.1"/>
    </source>
</evidence>